<organism evidence="2 3">
    <name type="scientific">Linum tenue</name>
    <dbReference type="NCBI Taxonomy" id="586396"/>
    <lineage>
        <taxon>Eukaryota</taxon>
        <taxon>Viridiplantae</taxon>
        <taxon>Streptophyta</taxon>
        <taxon>Embryophyta</taxon>
        <taxon>Tracheophyta</taxon>
        <taxon>Spermatophyta</taxon>
        <taxon>Magnoliopsida</taxon>
        <taxon>eudicotyledons</taxon>
        <taxon>Gunneridae</taxon>
        <taxon>Pentapetalae</taxon>
        <taxon>rosids</taxon>
        <taxon>fabids</taxon>
        <taxon>Malpighiales</taxon>
        <taxon>Linaceae</taxon>
        <taxon>Linum</taxon>
    </lineage>
</organism>
<dbReference type="Pfam" id="PF12609">
    <property type="entry name" value="DUF3774"/>
    <property type="match status" value="1"/>
</dbReference>
<dbReference type="AlphaFoldDB" id="A0AAV0PB67"/>
<dbReference type="EMBL" id="CAMGYJ010000008">
    <property type="protein sequence ID" value="CAI0467852.1"/>
    <property type="molecule type" value="Genomic_DNA"/>
</dbReference>
<keyword evidence="3" id="KW-1185">Reference proteome</keyword>
<protein>
    <submittedName>
        <fullName evidence="2">Uncharacterized protein</fullName>
    </submittedName>
</protein>
<feature type="region of interest" description="Disordered" evidence="1">
    <location>
        <begin position="1"/>
        <end position="41"/>
    </location>
</feature>
<gene>
    <name evidence="2" type="ORF">LITE_LOCUS37598</name>
</gene>
<comment type="caution">
    <text evidence="2">The sequence shown here is derived from an EMBL/GenBank/DDBJ whole genome shotgun (WGS) entry which is preliminary data.</text>
</comment>
<evidence type="ECO:0000313" key="3">
    <source>
        <dbReference type="Proteomes" id="UP001154282"/>
    </source>
</evidence>
<sequence>MQGICKDPATKSLKNPSSSSFSSSSSLKNTRNLSSVTANSNNMMLKEHNKIKQAEESLRTIMYLSCWAPT</sequence>
<dbReference type="InterPro" id="IPR022251">
    <property type="entry name" value="DUF3774_wound-induced"/>
</dbReference>
<evidence type="ECO:0000313" key="2">
    <source>
        <dbReference type="EMBL" id="CAI0467852.1"/>
    </source>
</evidence>
<feature type="compositionally biased region" description="Low complexity" evidence="1">
    <location>
        <begin position="11"/>
        <end position="35"/>
    </location>
</feature>
<proteinExistence type="predicted"/>
<reference evidence="2" key="1">
    <citation type="submission" date="2022-08" db="EMBL/GenBank/DDBJ databases">
        <authorList>
            <person name="Gutierrez-Valencia J."/>
        </authorList>
    </citation>
    <scope>NUCLEOTIDE SEQUENCE</scope>
</reference>
<accession>A0AAV0PB67</accession>
<dbReference type="Proteomes" id="UP001154282">
    <property type="component" value="Unassembled WGS sequence"/>
</dbReference>
<evidence type="ECO:0000256" key="1">
    <source>
        <dbReference type="SAM" id="MobiDB-lite"/>
    </source>
</evidence>
<name>A0AAV0PB67_9ROSI</name>